<keyword evidence="3" id="KW-1185">Reference proteome</keyword>
<dbReference type="GO" id="GO:0015074">
    <property type="term" value="P:DNA integration"/>
    <property type="evidence" value="ECO:0007669"/>
    <property type="project" value="InterPro"/>
</dbReference>
<dbReference type="PANTHER" id="PTHR47515:SF1">
    <property type="entry name" value="BLR2054 PROTEIN"/>
    <property type="match status" value="1"/>
</dbReference>
<feature type="domain" description="Integrase catalytic" evidence="1">
    <location>
        <begin position="1"/>
        <end position="131"/>
    </location>
</feature>
<name>A0A1W9YWT6_MYCAI</name>
<dbReference type="SUPFAM" id="SSF53098">
    <property type="entry name" value="Ribonuclease H-like"/>
    <property type="match status" value="1"/>
</dbReference>
<feature type="non-terminal residue" evidence="2">
    <location>
        <position position="131"/>
    </location>
</feature>
<reference evidence="2 3" key="1">
    <citation type="submission" date="2016-12" db="EMBL/GenBank/DDBJ databases">
        <title>The new phylogeny of genus Mycobacterium.</title>
        <authorList>
            <person name="Tortoli E."/>
            <person name="Trovato A."/>
            <person name="Cirillo D.M."/>
        </authorList>
    </citation>
    <scope>NUCLEOTIDE SEQUENCE [LARGE SCALE GENOMIC DNA]</scope>
    <source>
        <strain evidence="2 3">DSM 45069</strain>
    </source>
</reference>
<comment type="caution">
    <text evidence="2">The sequence shown here is derived from an EMBL/GenBank/DDBJ whole genome shotgun (WGS) entry which is preliminary data.</text>
</comment>
<dbReference type="EMBL" id="MVHG01000261">
    <property type="protein sequence ID" value="ORA04531.1"/>
    <property type="molecule type" value="Genomic_DNA"/>
</dbReference>
<dbReference type="Pfam" id="PF00665">
    <property type="entry name" value="rve"/>
    <property type="match status" value="1"/>
</dbReference>
<evidence type="ECO:0000259" key="1">
    <source>
        <dbReference type="PROSITE" id="PS50994"/>
    </source>
</evidence>
<dbReference type="Pfam" id="PF13683">
    <property type="entry name" value="rve_3"/>
    <property type="match status" value="1"/>
</dbReference>
<dbReference type="Proteomes" id="UP000192707">
    <property type="component" value="Unassembled WGS sequence"/>
</dbReference>
<dbReference type="RefSeq" id="WP_142279704.1">
    <property type="nucleotide sequence ID" value="NZ_MVHG01000261.1"/>
</dbReference>
<dbReference type="OrthoDB" id="568335at2"/>
<accession>A0A1W9YWT6</accession>
<dbReference type="AlphaFoldDB" id="A0A1W9YWT6"/>
<dbReference type="InterPro" id="IPR036397">
    <property type="entry name" value="RNaseH_sf"/>
</dbReference>
<dbReference type="PANTHER" id="PTHR47515">
    <property type="entry name" value="LOW CALCIUM RESPONSE LOCUS PROTEIN T"/>
    <property type="match status" value="1"/>
</dbReference>
<proteinExistence type="predicted"/>
<evidence type="ECO:0000313" key="3">
    <source>
        <dbReference type="Proteomes" id="UP000192707"/>
    </source>
</evidence>
<dbReference type="InterPro" id="IPR001584">
    <property type="entry name" value="Integrase_cat-core"/>
</dbReference>
<feature type="non-terminal residue" evidence="2">
    <location>
        <position position="1"/>
    </location>
</feature>
<dbReference type="PROSITE" id="PS50994">
    <property type="entry name" value="INTEGRASE"/>
    <property type="match status" value="1"/>
</dbReference>
<gene>
    <name evidence="2" type="ORF">BST14_28525</name>
</gene>
<organism evidence="2 3">
    <name type="scientific">Mycobacterium arosiense ATCC BAA-1401 = DSM 45069</name>
    <dbReference type="NCBI Taxonomy" id="1265311"/>
    <lineage>
        <taxon>Bacteria</taxon>
        <taxon>Bacillati</taxon>
        <taxon>Actinomycetota</taxon>
        <taxon>Actinomycetes</taxon>
        <taxon>Mycobacteriales</taxon>
        <taxon>Mycobacteriaceae</taxon>
        <taxon>Mycobacterium</taxon>
        <taxon>Mycobacterium avium complex (MAC)</taxon>
    </lineage>
</organism>
<dbReference type="InterPro" id="IPR012337">
    <property type="entry name" value="RNaseH-like_sf"/>
</dbReference>
<dbReference type="Gene3D" id="3.30.420.10">
    <property type="entry name" value="Ribonuclease H-like superfamily/Ribonuclease H"/>
    <property type="match status" value="1"/>
</dbReference>
<evidence type="ECO:0000313" key="2">
    <source>
        <dbReference type="EMBL" id="ORA04531.1"/>
    </source>
</evidence>
<sequence length="131" mass="14811">FQFDVTTDGRPIKIVSIVDEHTRECLGGMVERSITGEHLIAELDRLAVERGCYPTVLRCDNGPELACGAMADWAAGQVGLHFIPPGEPWRNGYIESFNSRIRDECLNINSFWSLAQARVVISDWKHDYNHH</sequence>
<protein>
    <submittedName>
        <fullName evidence="2">Transposase</fullName>
    </submittedName>
</protein>
<dbReference type="GO" id="GO:0003676">
    <property type="term" value="F:nucleic acid binding"/>
    <property type="evidence" value="ECO:0007669"/>
    <property type="project" value="InterPro"/>
</dbReference>